<evidence type="ECO:0000313" key="2">
    <source>
        <dbReference type="Proteomes" id="UP001180087"/>
    </source>
</evidence>
<accession>A0ABY9KVD7</accession>
<dbReference type="EMBL" id="CP129113">
    <property type="protein sequence ID" value="WLV24655.1"/>
    <property type="molecule type" value="Genomic_DNA"/>
</dbReference>
<keyword evidence="2" id="KW-1185">Reference proteome</keyword>
<name>A0ABY9KVD7_9BACI</name>
<dbReference type="Pfam" id="PF25846">
    <property type="entry name" value="YmzB"/>
    <property type="match status" value="1"/>
</dbReference>
<proteinExistence type="predicted"/>
<dbReference type="RefSeq" id="WP_348027902.1">
    <property type="nucleotide sequence ID" value="NZ_CP129113.1"/>
</dbReference>
<reference evidence="1" key="1">
    <citation type="submission" date="2023-06" db="EMBL/GenBank/DDBJ databases">
        <title>A Treasure from Seagulls: Isolation and Description of Aciduricobacillus qingdaonensis gen. nov., sp. nov., a Rare Obligately Uric Acid-utilizing Member in the Family Bacillaceae.</title>
        <authorList>
            <person name="Liu W."/>
            <person name="Wang B."/>
        </authorList>
    </citation>
    <scope>NUCLEOTIDE SEQUENCE</scope>
    <source>
        <strain evidence="1">44XB</strain>
    </source>
</reference>
<dbReference type="InterPro" id="IPR058926">
    <property type="entry name" value="YmzB-like"/>
</dbReference>
<protein>
    <submittedName>
        <fullName evidence="1">Uncharacterized protein</fullName>
    </submittedName>
</protein>
<gene>
    <name evidence="1" type="ORF">QR721_13595</name>
</gene>
<organism evidence="1 2">
    <name type="scientific">Aciduricibacillus chroicocephali</name>
    <dbReference type="NCBI Taxonomy" id="3054939"/>
    <lineage>
        <taxon>Bacteria</taxon>
        <taxon>Bacillati</taxon>
        <taxon>Bacillota</taxon>
        <taxon>Bacilli</taxon>
        <taxon>Bacillales</taxon>
        <taxon>Bacillaceae</taxon>
        <taxon>Aciduricibacillus</taxon>
    </lineage>
</organism>
<sequence>MSKHFLSMQELDDRLKALKGSEIEVQKKEQQDLDIVHIALDDVRYDKDFHKFDEYEAEYTLELHGVGTIETDVGNAVPLPSPVYEIALDVDTMREYEEDDHELIISTERAVYKIKKV</sequence>
<dbReference type="Proteomes" id="UP001180087">
    <property type="component" value="Chromosome"/>
</dbReference>
<evidence type="ECO:0000313" key="1">
    <source>
        <dbReference type="EMBL" id="WLV24655.1"/>
    </source>
</evidence>